<sequence length="159" mass="17344">MTATSRRFFTPEGDIFVILVGLIIILVIAALYYSRNQLPWHAPPGNIHIIASRPTTPLVFAPTHTYPPPAHTATPSRRASPPRDAHLYTARPLPALPDLMHPEAASKGGVMLRTPTRAPDQVIWPDEEGTSHGGGSTATRSSTPARGKEEDSGYEYRDE</sequence>
<dbReference type="AlphaFoldDB" id="M2RF35"/>
<dbReference type="EMBL" id="KB445796">
    <property type="protein sequence ID" value="EMD37411.1"/>
    <property type="molecule type" value="Genomic_DNA"/>
</dbReference>
<feature type="compositionally biased region" description="Basic and acidic residues" evidence="1">
    <location>
        <begin position="146"/>
        <end position="159"/>
    </location>
</feature>
<evidence type="ECO:0000313" key="3">
    <source>
        <dbReference type="EMBL" id="EMD37411.1"/>
    </source>
</evidence>
<evidence type="ECO:0000313" key="4">
    <source>
        <dbReference type="Proteomes" id="UP000016930"/>
    </source>
</evidence>
<evidence type="ECO:0000256" key="1">
    <source>
        <dbReference type="SAM" id="MobiDB-lite"/>
    </source>
</evidence>
<keyword evidence="2" id="KW-0812">Transmembrane</keyword>
<gene>
    <name evidence="3" type="ORF">CERSUDRAFT_94423</name>
</gene>
<keyword evidence="2" id="KW-0472">Membrane</keyword>
<name>M2RF35_CERS8</name>
<proteinExistence type="predicted"/>
<evidence type="ECO:0000256" key="2">
    <source>
        <dbReference type="SAM" id="Phobius"/>
    </source>
</evidence>
<dbReference type="HOGENOM" id="CLU_1660523_0_0_1"/>
<keyword evidence="2" id="KW-1133">Transmembrane helix</keyword>
<accession>M2RF35</accession>
<keyword evidence="4" id="KW-1185">Reference proteome</keyword>
<dbReference type="Proteomes" id="UP000016930">
    <property type="component" value="Unassembled WGS sequence"/>
</dbReference>
<organism evidence="3 4">
    <name type="scientific">Ceriporiopsis subvermispora (strain B)</name>
    <name type="common">White-rot fungus</name>
    <name type="synonym">Gelatoporia subvermispora</name>
    <dbReference type="NCBI Taxonomy" id="914234"/>
    <lineage>
        <taxon>Eukaryota</taxon>
        <taxon>Fungi</taxon>
        <taxon>Dikarya</taxon>
        <taxon>Basidiomycota</taxon>
        <taxon>Agaricomycotina</taxon>
        <taxon>Agaricomycetes</taxon>
        <taxon>Polyporales</taxon>
        <taxon>Gelatoporiaceae</taxon>
        <taxon>Gelatoporia</taxon>
    </lineage>
</organism>
<feature type="region of interest" description="Disordered" evidence="1">
    <location>
        <begin position="62"/>
        <end position="159"/>
    </location>
</feature>
<feature type="transmembrane region" description="Helical" evidence="2">
    <location>
        <begin position="15"/>
        <end position="33"/>
    </location>
</feature>
<reference evidence="3 4" key="1">
    <citation type="journal article" date="2012" name="Proc. Natl. Acad. Sci. U.S.A.">
        <title>Comparative genomics of Ceriporiopsis subvermispora and Phanerochaete chrysosporium provide insight into selective ligninolysis.</title>
        <authorList>
            <person name="Fernandez-Fueyo E."/>
            <person name="Ruiz-Duenas F.J."/>
            <person name="Ferreira P."/>
            <person name="Floudas D."/>
            <person name="Hibbett D.S."/>
            <person name="Canessa P."/>
            <person name="Larrondo L.F."/>
            <person name="James T.Y."/>
            <person name="Seelenfreund D."/>
            <person name="Lobos S."/>
            <person name="Polanco R."/>
            <person name="Tello M."/>
            <person name="Honda Y."/>
            <person name="Watanabe T."/>
            <person name="Watanabe T."/>
            <person name="Ryu J.S."/>
            <person name="Kubicek C.P."/>
            <person name="Schmoll M."/>
            <person name="Gaskell J."/>
            <person name="Hammel K.E."/>
            <person name="St John F.J."/>
            <person name="Vanden Wymelenberg A."/>
            <person name="Sabat G."/>
            <person name="Splinter BonDurant S."/>
            <person name="Syed K."/>
            <person name="Yadav J.S."/>
            <person name="Doddapaneni H."/>
            <person name="Subramanian V."/>
            <person name="Lavin J.L."/>
            <person name="Oguiza J.A."/>
            <person name="Perez G."/>
            <person name="Pisabarro A.G."/>
            <person name="Ramirez L."/>
            <person name="Santoyo F."/>
            <person name="Master E."/>
            <person name="Coutinho P.M."/>
            <person name="Henrissat B."/>
            <person name="Lombard V."/>
            <person name="Magnuson J.K."/>
            <person name="Kuees U."/>
            <person name="Hori C."/>
            <person name="Igarashi K."/>
            <person name="Samejima M."/>
            <person name="Held B.W."/>
            <person name="Barry K.W."/>
            <person name="LaButti K.M."/>
            <person name="Lapidus A."/>
            <person name="Lindquist E.A."/>
            <person name="Lucas S.M."/>
            <person name="Riley R."/>
            <person name="Salamov A.A."/>
            <person name="Hoffmeister D."/>
            <person name="Schwenk D."/>
            <person name="Hadar Y."/>
            <person name="Yarden O."/>
            <person name="de Vries R.P."/>
            <person name="Wiebenga A."/>
            <person name="Stenlid J."/>
            <person name="Eastwood D."/>
            <person name="Grigoriev I.V."/>
            <person name="Berka R.M."/>
            <person name="Blanchette R.A."/>
            <person name="Kersten P."/>
            <person name="Martinez A.T."/>
            <person name="Vicuna R."/>
            <person name="Cullen D."/>
        </authorList>
    </citation>
    <scope>NUCLEOTIDE SEQUENCE [LARGE SCALE GENOMIC DNA]</scope>
    <source>
        <strain evidence="3 4">B</strain>
    </source>
</reference>
<protein>
    <submittedName>
        <fullName evidence="3">Uncharacterized protein</fullName>
    </submittedName>
</protein>